<dbReference type="InterPro" id="IPR029052">
    <property type="entry name" value="Metallo-depent_PP-like"/>
</dbReference>
<dbReference type="CDD" id="cd07381">
    <property type="entry name" value="MPP_CapA"/>
    <property type="match status" value="1"/>
</dbReference>
<proteinExistence type="inferred from homology"/>
<evidence type="ECO:0000313" key="3">
    <source>
        <dbReference type="EMBL" id="GAA5021673.1"/>
    </source>
</evidence>
<dbReference type="EMBL" id="BAABKB010000021">
    <property type="protein sequence ID" value="GAA5021673.1"/>
    <property type="molecule type" value="Genomic_DNA"/>
</dbReference>
<organism evidence="3 4">
    <name type="scientific">Streptomyces siamensis</name>
    <dbReference type="NCBI Taxonomy" id="1274986"/>
    <lineage>
        <taxon>Bacteria</taxon>
        <taxon>Bacillati</taxon>
        <taxon>Actinomycetota</taxon>
        <taxon>Actinomycetes</taxon>
        <taxon>Kitasatosporales</taxon>
        <taxon>Streptomycetaceae</taxon>
        <taxon>Streptomyces</taxon>
    </lineage>
</organism>
<evidence type="ECO:0000313" key="4">
    <source>
        <dbReference type="Proteomes" id="UP001501759"/>
    </source>
</evidence>
<comment type="similarity">
    <text evidence="1">Belongs to the CapA family.</text>
</comment>
<sequence length="373" mass="39928">MGGGTLTLFLCGDVMLGRGVDQILAHPSDPQLREGYVGDARSYVRMAESVHGPIPAPVPPSWPWGEALRLLDESAAAVRIVNLETSVTRSDTFAPDKAIHYRMHPANLPALAVARPDVCVLSNNHVLDFGREGLEETLAALALAKLRAAGAGRTDEEAYAPVAVPVTGGGRVLVFALGACSSGVPSDWAAAPDRSGVAHLPELSAAEAAGVVRRARSAKRAGDVVVVSVHWGSNWGYRVPRDQVRFARALVDGGVDVVHGHSSHHPRAIEVYRDRLILYGCGDFVDDYEGIDGYEEYRDDLRIAYLVTVAADTGRLTGLRLLPLQSRRMRLELPSGADRAWLCATLDRISDGVRITTEPDGSLAVTHSATQPA</sequence>
<accession>A0ABP9J8F4</accession>
<gene>
    <name evidence="3" type="ORF">GCM10023335_52880</name>
</gene>
<feature type="domain" description="Capsule synthesis protein CapA" evidence="2">
    <location>
        <begin position="7"/>
        <end position="288"/>
    </location>
</feature>
<dbReference type="PANTHER" id="PTHR33393">
    <property type="entry name" value="POLYGLUTAMINE SYNTHESIS ACCESSORY PROTEIN RV0574C-RELATED"/>
    <property type="match status" value="1"/>
</dbReference>
<dbReference type="InterPro" id="IPR019079">
    <property type="entry name" value="Capsule_synth_CapA"/>
</dbReference>
<dbReference type="RefSeq" id="WP_345654268.1">
    <property type="nucleotide sequence ID" value="NZ_BAABKB010000021.1"/>
</dbReference>
<dbReference type="PANTHER" id="PTHR33393:SF11">
    <property type="entry name" value="POLYGLUTAMINE SYNTHESIS ACCESSORY PROTEIN RV0574C-RELATED"/>
    <property type="match status" value="1"/>
</dbReference>
<comment type="caution">
    <text evidence="3">The sequence shown here is derived from an EMBL/GenBank/DDBJ whole genome shotgun (WGS) entry which is preliminary data.</text>
</comment>
<dbReference type="InterPro" id="IPR052169">
    <property type="entry name" value="CW_Biosynth-Accessory"/>
</dbReference>
<evidence type="ECO:0000256" key="1">
    <source>
        <dbReference type="ARBA" id="ARBA00005662"/>
    </source>
</evidence>
<name>A0ABP9J8F4_9ACTN</name>
<protein>
    <submittedName>
        <fullName evidence="3">CapA family protein</fullName>
    </submittedName>
</protein>
<keyword evidence="4" id="KW-1185">Reference proteome</keyword>
<dbReference type="Pfam" id="PF09587">
    <property type="entry name" value="PGA_cap"/>
    <property type="match status" value="1"/>
</dbReference>
<dbReference type="SMART" id="SM00854">
    <property type="entry name" value="PGA_cap"/>
    <property type="match status" value="1"/>
</dbReference>
<dbReference type="Gene3D" id="3.60.21.10">
    <property type="match status" value="1"/>
</dbReference>
<reference evidence="4" key="1">
    <citation type="journal article" date="2019" name="Int. J. Syst. Evol. Microbiol.">
        <title>The Global Catalogue of Microorganisms (GCM) 10K type strain sequencing project: providing services to taxonomists for standard genome sequencing and annotation.</title>
        <authorList>
            <consortium name="The Broad Institute Genomics Platform"/>
            <consortium name="The Broad Institute Genome Sequencing Center for Infectious Disease"/>
            <person name="Wu L."/>
            <person name="Ma J."/>
        </authorList>
    </citation>
    <scope>NUCLEOTIDE SEQUENCE [LARGE SCALE GENOMIC DNA]</scope>
    <source>
        <strain evidence="4">JCM 18409</strain>
    </source>
</reference>
<dbReference type="Proteomes" id="UP001501759">
    <property type="component" value="Unassembled WGS sequence"/>
</dbReference>
<evidence type="ECO:0000259" key="2">
    <source>
        <dbReference type="SMART" id="SM00854"/>
    </source>
</evidence>
<dbReference type="SUPFAM" id="SSF56300">
    <property type="entry name" value="Metallo-dependent phosphatases"/>
    <property type="match status" value="1"/>
</dbReference>